<organism evidence="2">
    <name type="scientific">Oceaniferula spumae</name>
    <dbReference type="NCBI Taxonomy" id="2979115"/>
    <lineage>
        <taxon>Bacteria</taxon>
        <taxon>Pseudomonadati</taxon>
        <taxon>Verrucomicrobiota</taxon>
        <taxon>Verrucomicrobiia</taxon>
        <taxon>Verrucomicrobiales</taxon>
        <taxon>Verrucomicrobiaceae</taxon>
        <taxon>Oceaniferula</taxon>
    </lineage>
</organism>
<gene>
    <name evidence="2" type="ORF">NT6N_01530</name>
</gene>
<evidence type="ECO:0000259" key="1">
    <source>
        <dbReference type="Pfam" id="PF09413"/>
    </source>
</evidence>
<dbReference type="AlphaFoldDB" id="A0AAT9FGK6"/>
<reference evidence="2" key="1">
    <citation type="submission" date="2024-07" db="EMBL/GenBank/DDBJ databases">
        <title>Complete genome sequence of Verrucomicrobiaceae bacterium NT6N.</title>
        <authorList>
            <person name="Huang C."/>
            <person name="Takami H."/>
            <person name="Hamasaki K."/>
        </authorList>
    </citation>
    <scope>NUCLEOTIDE SEQUENCE</scope>
    <source>
        <strain evidence="2">NT6N</strain>
    </source>
</reference>
<dbReference type="InterPro" id="IPR011322">
    <property type="entry name" value="N-reg_PII-like_a/b"/>
</dbReference>
<accession>A0AAT9FGK6</accession>
<dbReference type="InterPro" id="IPR018551">
    <property type="entry name" value="DUF2007"/>
</dbReference>
<dbReference type="SUPFAM" id="SSF54913">
    <property type="entry name" value="GlnB-like"/>
    <property type="match status" value="1"/>
</dbReference>
<feature type="domain" description="DUF2007" evidence="1">
    <location>
        <begin position="24"/>
        <end position="77"/>
    </location>
</feature>
<dbReference type="Gene3D" id="3.30.70.790">
    <property type="entry name" value="UreE, C-terminal domain"/>
    <property type="match status" value="1"/>
</dbReference>
<protein>
    <recommendedName>
        <fullName evidence="1">DUF2007 domain-containing protein</fullName>
    </recommendedName>
</protein>
<dbReference type="EMBL" id="AP026866">
    <property type="protein sequence ID" value="BDS05113.1"/>
    <property type="molecule type" value="Genomic_DNA"/>
</dbReference>
<dbReference type="Pfam" id="PF09413">
    <property type="entry name" value="DUF2007"/>
    <property type="match status" value="1"/>
</dbReference>
<evidence type="ECO:0000313" key="2">
    <source>
        <dbReference type="EMBL" id="BDS05113.1"/>
    </source>
</evidence>
<dbReference type="KEGG" id="osu:NT6N_01530"/>
<name>A0AAT9FGK6_9BACT</name>
<proteinExistence type="predicted"/>
<sequence>MSALVPGNEALLKVVRKFSLLLPAQLAQLELRSYGIRAEILDEGSASVLPFDAMIYGIRLTVADADYEEASRLLDEMSDRNQSEDDA</sequence>